<evidence type="ECO:0000313" key="3">
    <source>
        <dbReference type="Proteomes" id="UP000440713"/>
    </source>
</evidence>
<dbReference type="AlphaFoldDB" id="A0A6N7WXU5"/>
<proteinExistence type="predicted"/>
<protein>
    <submittedName>
        <fullName evidence="2">DUF1097 domain-containing protein</fullName>
    </submittedName>
</protein>
<dbReference type="Pfam" id="PF06496">
    <property type="entry name" value="DUF1097"/>
    <property type="match status" value="1"/>
</dbReference>
<sequence length="162" mass="17018">MSMLFALGLGTGICCGIWGLISSFQALGLITWVGFAGCTAYFASGKHGLEGVKTAIFSTMSGMISALVAMFVSSFVPDSMALSVIMTGVISATMCWQAKAEVLWFIPGAFIGCFTTFGVASMGINVLSGEILYVIISFLCGAVLAISCDTLGNFFYKKFGKE</sequence>
<keyword evidence="1" id="KW-0812">Transmembrane</keyword>
<feature type="transmembrane region" description="Helical" evidence="1">
    <location>
        <begin position="26"/>
        <end position="43"/>
    </location>
</feature>
<accession>A0A6N7WXU5</accession>
<dbReference type="Proteomes" id="UP000440713">
    <property type="component" value="Unassembled WGS sequence"/>
</dbReference>
<keyword evidence="3" id="KW-1185">Reference proteome</keyword>
<organism evidence="2 3">
    <name type="scientific">Peptostreptococcus porci</name>
    <dbReference type="NCBI Taxonomy" id="2652282"/>
    <lineage>
        <taxon>Bacteria</taxon>
        <taxon>Bacillati</taxon>
        <taxon>Bacillota</taxon>
        <taxon>Clostridia</taxon>
        <taxon>Peptostreptococcales</taxon>
        <taxon>Peptostreptococcaceae</taxon>
        <taxon>Peptostreptococcus</taxon>
    </lineage>
</organism>
<keyword evidence="1" id="KW-0472">Membrane</keyword>
<keyword evidence="1" id="KW-1133">Transmembrane helix</keyword>
<feature type="transmembrane region" description="Helical" evidence="1">
    <location>
        <begin position="131"/>
        <end position="156"/>
    </location>
</feature>
<name>A0A6N7WXU5_9FIRM</name>
<feature type="transmembrane region" description="Helical" evidence="1">
    <location>
        <begin position="103"/>
        <end position="125"/>
    </location>
</feature>
<comment type="caution">
    <text evidence="2">The sequence shown here is derived from an EMBL/GenBank/DDBJ whole genome shotgun (WGS) entry which is preliminary data.</text>
</comment>
<reference evidence="2 3" key="1">
    <citation type="submission" date="2019-08" db="EMBL/GenBank/DDBJ databases">
        <title>In-depth cultivation of the pig gut microbiome towards novel bacterial diversity and tailored functional studies.</title>
        <authorList>
            <person name="Wylensek D."/>
            <person name="Hitch T.C.A."/>
            <person name="Clavel T."/>
        </authorList>
    </citation>
    <scope>NUCLEOTIDE SEQUENCE [LARGE SCALE GENOMIC DNA]</scope>
    <source>
        <strain evidence="2 3">WCA-SAB-591-4A-A</strain>
    </source>
</reference>
<dbReference type="InterPro" id="IPR009476">
    <property type="entry name" value="DUF1097"/>
</dbReference>
<dbReference type="EMBL" id="VUNE01000001">
    <property type="protein sequence ID" value="MST61715.1"/>
    <property type="molecule type" value="Genomic_DNA"/>
</dbReference>
<dbReference type="RefSeq" id="WP_154537105.1">
    <property type="nucleotide sequence ID" value="NZ_JAQYHJ010000063.1"/>
</dbReference>
<evidence type="ECO:0000313" key="2">
    <source>
        <dbReference type="EMBL" id="MST61715.1"/>
    </source>
</evidence>
<feature type="transmembrane region" description="Helical" evidence="1">
    <location>
        <begin position="55"/>
        <end position="73"/>
    </location>
</feature>
<gene>
    <name evidence="2" type="ORF">FYJ71_01845</name>
</gene>
<evidence type="ECO:0000256" key="1">
    <source>
        <dbReference type="SAM" id="Phobius"/>
    </source>
</evidence>